<feature type="domain" description="XdhC Rossmann" evidence="1">
    <location>
        <begin position="78"/>
        <end position="215"/>
    </location>
</feature>
<dbReference type="Proteomes" id="UP000034491">
    <property type="component" value="Unassembled WGS sequence"/>
</dbReference>
<reference evidence="2 3" key="1">
    <citation type="submission" date="2015-03" db="EMBL/GenBank/DDBJ databases">
        <title>Genome sequence of Kiloniella sp. P1-1, isolated from the gut microflora of Pacific white shrimp, Penaeus vannamei.</title>
        <authorList>
            <person name="Shao Z."/>
            <person name="Wang L."/>
            <person name="Li X."/>
        </authorList>
    </citation>
    <scope>NUCLEOTIDE SEQUENCE [LARGE SCALE GENOMIC DNA]</scope>
    <source>
        <strain evidence="2 3">P1-1</strain>
    </source>
</reference>
<keyword evidence="3" id="KW-1185">Reference proteome</keyword>
<dbReference type="EMBL" id="LANI01000005">
    <property type="protein sequence ID" value="KKJ77281.1"/>
    <property type="molecule type" value="Genomic_DNA"/>
</dbReference>
<dbReference type="PANTHER" id="PTHR30388">
    <property type="entry name" value="ALDEHYDE OXIDOREDUCTASE MOLYBDENUM COFACTOR ASSEMBLY PROTEIN"/>
    <property type="match status" value="1"/>
</dbReference>
<evidence type="ECO:0000313" key="2">
    <source>
        <dbReference type="EMBL" id="KKJ77281.1"/>
    </source>
</evidence>
<evidence type="ECO:0000259" key="1">
    <source>
        <dbReference type="Pfam" id="PF13478"/>
    </source>
</evidence>
<dbReference type="PANTHER" id="PTHR30388:SF4">
    <property type="entry name" value="MOLYBDENUM COFACTOR INSERTION CHAPERONE PAOD"/>
    <property type="match status" value="1"/>
</dbReference>
<protein>
    <recommendedName>
        <fullName evidence="1">XdhC Rossmann domain-containing protein</fullName>
    </recommendedName>
</protein>
<dbReference type="InterPro" id="IPR052698">
    <property type="entry name" value="MoCofactor_Util/Proc"/>
</dbReference>
<dbReference type="Pfam" id="PF13478">
    <property type="entry name" value="XdhC_C"/>
    <property type="match status" value="1"/>
</dbReference>
<gene>
    <name evidence="2" type="ORF">WH95_09660</name>
</gene>
<dbReference type="AlphaFoldDB" id="A0A0M2R6J9"/>
<evidence type="ECO:0000313" key="3">
    <source>
        <dbReference type="Proteomes" id="UP000034491"/>
    </source>
</evidence>
<dbReference type="InterPro" id="IPR027051">
    <property type="entry name" value="XdhC_Rossmann_dom"/>
</dbReference>
<proteinExistence type="predicted"/>
<comment type="caution">
    <text evidence="2">The sequence shown here is derived from an EMBL/GenBank/DDBJ whole genome shotgun (WGS) entry which is preliminary data.</text>
</comment>
<dbReference type="Gene3D" id="3.40.50.720">
    <property type="entry name" value="NAD(P)-binding Rossmann-like Domain"/>
    <property type="match status" value="1"/>
</dbReference>
<dbReference type="OrthoDB" id="9815497at2"/>
<dbReference type="RefSeq" id="WP_046506067.1">
    <property type="nucleotide sequence ID" value="NZ_LANI01000005.1"/>
</dbReference>
<accession>A0A0M2R6J9</accession>
<organism evidence="2 3">
    <name type="scientific">Kiloniella litopenaei</name>
    <dbReference type="NCBI Taxonomy" id="1549748"/>
    <lineage>
        <taxon>Bacteria</taxon>
        <taxon>Pseudomonadati</taxon>
        <taxon>Pseudomonadota</taxon>
        <taxon>Alphaproteobacteria</taxon>
        <taxon>Rhodospirillales</taxon>
        <taxon>Kiloniellaceae</taxon>
        <taxon>Kiloniella</taxon>
    </lineage>
</organism>
<sequence length="225" mass="24809">MKRATLDQLNLAKAVKETTVLLTNLKSGAQELVYPLRPETTHPLEDLLKAAIRDDKSSVHATEDSETFIQVFNPPLRLIIVGAVHISQFLVPMAQSAGYEVILIDPRSAFGNKTRFPNCKITNEWPDEAMEDLKPDHRTAVVLLTHDPKLDDPALEASLTSDAFYIGALGSKRTHAKRLERLKHLKNLERIEGPIGLDIGAKNPAEIALSILASITKSLRHGGKT</sequence>
<dbReference type="STRING" id="1549748.WH95_09660"/>
<name>A0A0M2R6J9_9PROT</name>